<evidence type="ECO:0000256" key="1">
    <source>
        <dbReference type="ARBA" id="ARBA00022490"/>
    </source>
</evidence>
<accession>A0ABT3SRY7</accession>
<protein>
    <recommendedName>
        <fullName evidence="5">Ribosome maturation factor RimM</fullName>
    </recommendedName>
</protein>
<dbReference type="NCBIfam" id="TIGR02273">
    <property type="entry name" value="16S_RimM"/>
    <property type="match status" value="1"/>
</dbReference>
<dbReference type="Pfam" id="PF01782">
    <property type="entry name" value="RimM"/>
    <property type="match status" value="1"/>
</dbReference>
<evidence type="ECO:0000256" key="3">
    <source>
        <dbReference type="ARBA" id="ARBA00022552"/>
    </source>
</evidence>
<name>A0ABT3SRY7_9GAMM</name>
<keyword evidence="3 5" id="KW-0698">rRNA processing</keyword>
<keyword evidence="4 5" id="KW-0143">Chaperone</keyword>
<keyword evidence="2 5" id="KW-0690">Ribosome biogenesis</keyword>
<comment type="function">
    <text evidence="5">An accessory protein needed during the final step in the assembly of 30S ribosomal subunit, possibly for assembly of the head region. Essential for efficient processing of 16S rRNA. May be needed both before and after RbfA during the maturation of 16S rRNA. It has affinity for free ribosomal 30S subunits but not for 70S ribosomes.</text>
</comment>
<evidence type="ECO:0000256" key="2">
    <source>
        <dbReference type="ARBA" id="ARBA00022517"/>
    </source>
</evidence>
<dbReference type="Gene3D" id="2.40.30.60">
    <property type="entry name" value="RimM"/>
    <property type="match status" value="1"/>
</dbReference>
<comment type="subunit">
    <text evidence="5">Binds ribosomal protein uS19.</text>
</comment>
<organism evidence="7 8">
    <name type="scientific">Candidatus Seongchinamella marina</name>
    <dbReference type="NCBI Taxonomy" id="2518990"/>
    <lineage>
        <taxon>Bacteria</taxon>
        <taxon>Pseudomonadati</taxon>
        <taxon>Pseudomonadota</taxon>
        <taxon>Gammaproteobacteria</taxon>
        <taxon>Cellvibrionales</taxon>
        <taxon>Halieaceae</taxon>
        <taxon>Seongchinamella</taxon>
    </lineage>
</organism>
<dbReference type="Proteomes" id="UP001143307">
    <property type="component" value="Unassembled WGS sequence"/>
</dbReference>
<feature type="domain" description="RimM N-terminal" evidence="6">
    <location>
        <begin position="11"/>
        <end position="91"/>
    </location>
</feature>
<keyword evidence="8" id="KW-1185">Reference proteome</keyword>
<dbReference type="InterPro" id="IPR002676">
    <property type="entry name" value="RimM_N"/>
</dbReference>
<dbReference type="EMBL" id="SHNP01000001">
    <property type="protein sequence ID" value="MCX2972748.1"/>
    <property type="molecule type" value="Genomic_DNA"/>
</dbReference>
<evidence type="ECO:0000256" key="4">
    <source>
        <dbReference type="ARBA" id="ARBA00023186"/>
    </source>
</evidence>
<dbReference type="PANTHER" id="PTHR33692">
    <property type="entry name" value="RIBOSOME MATURATION FACTOR RIMM"/>
    <property type="match status" value="1"/>
</dbReference>
<dbReference type="InterPro" id="IPR011033">
    <property type="entry name" value="PRC_barrel-like_sf"/>
</dbReference>
<dbReference type="PANTHER" id="PTHR33692:SF1">
    <property type="entry name" value="RIBOSOME MATURATION FACTOR RIMM"/>
    <property type="match status" value="1"/>
</dbReference>
<dbReference type="SUPFAM" id="SSF50346">
    <property type="entry name" value="PRC-barrel domain"/>
    <property type="match status" value="1"/>
</dbReference>
<gene>
    <name evidence="5 7" type="primary">rimM</name>
    <name evidence="7" type="ORF">EYC87_04000</name>
</gene>
<comment type="similarity">
    <text evidence="5">Belongs to the RimM family.</text>
</comment>
<comment type="caution">
    <text evidence="7">The sequence shown here is derived from an EMBL/GenBank/DDBJ whole genome shotgun (WGS) entry which is preliminary data.</text>
</comment>
<sequence>MNESGSNPLTAGKITGCYGIKGWVKIHSFTDPAENLFRFGKWMLQRRGALVAVEFDHWKPQGKGMVAHIAGVDDRDLAESYKGLQIVVEADSLPPLEEGEFYWRQLQGLQAWGREPDSGDDRVLLGTVDYLIETGANDVLVLKATGDSIDDKERLIPYLPGDTVSRVDLEEAVIDIDWFIHEE</sequence>
<dbReference type="Gene3D" id="2.30.30.240">
    <property type="entry name" value="PRC-barrel domain"/>
    <property type="match status" value="1"/>
</dbReference>
<comment type="domain">
    <text evidence="5">The PRC barrel domain binds ribosomal protein uS19.</text>
</comment>
<evidence type="ECO:0000313" key="8">
    <source>
        <dbReference type="Proteomes" id="UP001143307"/>
    </source>
</evidence>
<dbReference type="SUPFAM" id="SSF50447">
    <property type="entry name" value="Translation proteins"/>
    <property type="match status" value="1"/>
</dbReference>
<dbReference type="InterPro" id="IPR009000">
    <property type="entry name" value="Transl_B-barrel_sf"/>
</dbReference>
<evidence type="ECO:0000259" key="6">
    <source>
        <dbReference type="Pfam" id="PF01782"/>
    </source>
</evidence>
<dbReference type="RefSeq" id="WP_007229193.1">
    <property type="nucleotide sequence ID" value="NZ_SHNP01000001.1"/>
</dbReference>
<dbReference type="InterPro" id="IPR011961">
    <property type="entry name" value="RimM"/>
</dbReference>
<dbReference type="InterPro" id="IPR036976">
    <property type="entry name" value="RimM_N_sf"/>
</dbReference>
<dbReference type="HAMAP" id="MF_00014">
    <property type="entry name" value="Ribosome_mat_RimM"/>
    <property type="match status" value="1"/>
</dbReference>
<reference evidence="7" key="1">
    <citation type="submission" date="2019-02" db="EMBL/GenBank/DDBJ databases">
        <authorList>
            <person name="Li S.-H."/>
        </authorList>
    </citation>
    <scope>NUCLEOTIDE SEQUENCE</scope>
    <source>
        <strain evidence="7">IMCC8485</strain>
    </source>
</reference>
<proteinExistence type="inferred from homology"/>
<evidence type="ECO:0000313" key="7">
    <source>
        <dbReference type="EMBL" id="MCX2972748.1"/>
    </source>
</evidence>
<evidence type="ECO:0000256" key="5">
    <source>
        <dbReference type="HAMAP-Rule" id="MF_00014"/>
    </source>
</evidence>
<comment type="subcellular location">
    <subcellularLocation>
        <location evidence="5">Cytoplasm</location>
    </subcellularLocation>
</comment>
<keyword evidence="1 5" id="KW-0963">Cytoplasm</keyword>